<organism evidence="1">
    <name type="scientific">bioreactor metagenome</name>
    <dbReference type="NCBI Taxonomy" id="1076179"/>
    <lineage>
        <taxon>unclassified sequences</taxon>
        <taxon>metagenomes</taxon>
        <taxon>ecological metagenomes</taxon>
    </lineage>
</organism>
<name>A0A645I7F7_9ZZZZ</name>
<comment type="caution">
    <text evidence="1">The sequence shown here is derived from an EMBL/GenBank/DDBJ whole genome shotgun (WGS) entry which is preliminary data.</text>
</comment>
<dbReference type="AlphaFoldDB" id="A0A645I7F7"/>
<accession>A0A645I7F7</accession>
<reference evidence="1" key="1">
    <citation type="submission" date="2019-08" db="EMBL/GenBank/DDBJ databases">
        <authorList>
            <person name="Kucharzyk K."/>
            <person name="Murdoch R.W."/>
            <person name="Higgins S."/>
            <person name="Loffler F."/>
        </authorList>
    </citation>
    <scope>NUCLEOTIDE SEQUENCE</scope>
</reference>
<protein>
    <submittedName>
        <fullName evidence="1">Uncharacterized protein</fullName>
    </submittedName>
</protein>
<dbReference type="EMBL" id="VSSQ01108615">
    <property type="protein sequence ID" value="MPN47255.1"/>
    <property type="molecule type" value="Genomic_DNA"/>
</dbReference>
<proteinExistence type="predicted"/>
<gene>
    <name evidence="1" type="ORF">SDC9_194856</name>
</gene>
<sequence>MVIVKSFRYGHGPPKPAKAAELSFISIHPKIIETSEVNELQTIRFAIVYPDSGNADEFVKGPM</sequence>
<evidence type="ECO:0000313" key="1">
    <source>
        <dbReference type="EMBL" id="MPN47255.1"/>
    </source>
</evidence>